<reference evidence="11 12" key="1">
    <citation type="submission" date="2018-03" db="EMBL/GenBank/DDBJ databases">
        <title>Genomic Encyclopedia of Archaeal and Bacterial Type Strains, Phase II (KMG-II): from individual species to whole genera.</title>
        <authorList>
            <person name="Goeker M."/>
        </authorList>
    </citation>
    <scope>NUCLEOTIDE SEQUENCE [LARGE SCALE GENOMIC DNA]</scope>
    <source>
        <strain evidence="11 12">DSM 28354</strain>
    </source>
</reference>
<keyword evidence="4" id="KW-0548">Nucleotidyltransferase</keyword>
<evidence type="ECO:0000259" key="10">
    <source>
        <dbReference type="Pfam" id="PF01909"/>
    </source>
</evidence>
<dbReference type="InterPro" id="IPR052038">
    <property type="entry name" value="Type-VII_TA_antitoxin"/>
</dbReference>
<dbReference type="OrthoDB" id="9809668at2"/>
<keyword evidence="2" id="KW-1277">Toxin-antitoxin system</keyword>
<evidence type="ECO:0000256" key="4">
    <source>
        <dbReference type="ARBA" id="ARBA00022695"/>
    </source>
</evidence>
<name>A0A2T0ST68_9BACT</name>
<dbReference type="InterPro" id="IPR002934">
    <property type="entry name" value="Polymerase_NTP_transf_dom"/>
</dbReference>
<evidence type="ECO:0000256" key="3">
    <source>
        <dbReference type="ARBA" id="ARBA00022679"/>
    </source>
</evidence>
<organism evidence="11 12">
    <name type="scientific">Spirosoma oryzae</name>
    <dbReference type="NCBI Taxonomy" id="1469603"/>
    <lineage>
        <taxon>Bacteria</taxon>
        <taxon>Pseudomonadati</taxon>
        <taxon>Bacteroidota</taxon>
        <taxon>Cytophagia</taxon>
        <taxon>Cytophagales</taxon>
        <taxon>Cytophagaceae</taxon>
        <taxon>Spirosoma</taxon>
    </lineage>
</organism>
<dbReference type="RefSeq" id="WP_106138768.1">
    <property type="nucleotide sequence ID" value="NZ_PVTE01000012.1"/>
</dbReference>
<gene>
    <name evidence="11" type="ORF">CLV58_112164</name>
</gene>
<comment type="similarity">
    <text evidence="9">Belongs to the MntA antitoxin family.</text>
</comment>
<dbReference type="GO" id="GO:0005524">
    <property type="term" value="F:ATP binding"/>
    <property type="evidence" value="ECO:0007669"/>
    <property type="project" value="UniProtKB-KW"/>
</dbReference>
<accession>A0A2T0ST68</accession>
<evidence type="ECO:0000256" key="8">
    <source>
        <dbReference type="ARBA" id="ARBA00022842"/>
    </source>
</evidence>
<keyword evidence="5" id="KW-0479">Metal-binding</keyword>
<comment type="cofactor">
    <cofactor evidence="1">
        <name>Mg(2+)</name>
        <dbReference type="ChEBI" id="CHEBI:18420"/>
    </cofactor>
</comment>
<feature type="domain" description="Polymerase nucleotidyl transferase" evidence="10">
    <location>
        <begin position="22"/>
        <end position="94"/>
    </location>
</feature>
<protein>
    <recommendedName>
        <fullName evidence="10">Polymerase nucleotidyl transferase domain-containing protein</fullName>
    </recommendedName>
</protein>
<keyword evidence="8" id="KW-0460">Magnesium</keyword>
<evidence type="ECO:0000256" key="5">
    <source>
        <dbReference type="ARBA" id="ARBA00022723"/>
    </source>
</evidence>
<dbReference type="EMBL" id="PVTE01000012">
    <property type="protein sequence ID" value="PRY36573.1"/>
    <property type="molecule type" value="Genomic_DNA"/>
</dbReference>
<dbReference type="SUPFAM" id="SSF81301">
    <property type="entry name" value="Nucleotidyltransferase"/>
    <property type="match status" value="1"/>
</dbReference>
<dbReference type="InterPro" id="IPR043519">
    <property type="entry name" value="NT_sf"/>
</dbReference>
<evidence type="ECO:0000256" key="2">
    <source>
        <dbReference type="ARBA" id="ARBA00022649"/>
    </source>
</evidence>
<evidence type="ECO:0000256" key="7">
    <source>
        <dbReference type="ARBA" id="ARBA00022840"/>
    </source>
</evidence>
<proteinExistence type="inferred from homology"/>
<dbReference type="CDD" id="cd05403">
    <property type="entry name" value="NT_KNTase_like"/>
    <property type="match status" value="1"/>
</dbReference>
<dbReference type="Proteomes" id="UP000238375">
    <property type="component" value="Unassembled WGS sequence"/>
</dbReference>
<dbReference type="PANTHER" id="PTHR33571">
    <property type="entry name" value="SSL8005 PROTEIN"/>
    <property type="match status" value="1"/>
</dbReference>
<evidence type="ECO:0000313" key="12">
    <source>
        <dbReference type="Proteomes" id="UP000238375"/>
    </source>
</evidence>
<dbReference type="GO" id="GO:0046872">
    <property type="term" value="F:metal ion binding"/>
    <property type="evidence" value="ECO:0007669"/>
    <property type="project" value="UniProtKB-KW"/>
</dbReference>
<keyword evidence="7" id="KW-0067">ATP-binding</keyword>
<evidence type="ECO:0000256" key="9">
    <source>
        <dbReference type="ARBA" id="ARBA00038276"/>
    </source>
</evidence>
<evidence type="ECO:0000256" key="1">
    <source>
        <dbReference type="ARBA" id="ARBA00001946"/>
    </source>
</evidence>
<keyword evidence="6" id="KW-0547">Nucleotide-binding</keyword>
<evidence type="ECO:0000313" key="11">
    <source>
        <dbReference type="EMBL" id="PRY36573.1"/>
    </source>
</evidence>
<dbReference type="AlphaFoldDB" id="A0A2T0ST68"/>
<evidence type="ECO:0000256" key="6">
    <source>
        <dbReference type="ARBA" id="ARBA00022741"/>
    </source>
</evidence>
<dbReference type="Gene3D" id="3.30.460.10">
    <property type="entry name" value="Beta Polymerase, domain 2"/>
    <property type="match status" value="1"/>
</dbReference>
<keyword evidence="3" id="KW-0808">Transferase</keyword>
<keyword evidence="12" id="KW-1185">Reference proteome</keyword>
<dbReference type="GO" id="GO:0016779">
    <property type="term" value="F:nucleotidyltransferase activity"/>
    <property type="evidence" value="ECO:0007669"/>
    <property type="project" value="UniProtKB-KW"/>
</dbReference>
<dbReference type="PANTHER" id="PTHR33571:SF14">
    <property type="entry name" value="PROTEIN ADENYLYLTRANSFERASE MJ0435-RELATED"/>
    <property type="match status" value="1"/>
</dbReference>
<dbReference type="Pfam" id="PF01909">
    <property type="entry name" value="NTP_transf_2"/>
    <property type="match status" value="1"/>
</dbReference>
<comment type="caution">
    <text evidence="11">The sequence shown here is derived from an EMBL/GenBank/DDBJ whole genome shotgun (WGS) entry which is preliminary data.</text>
</comment>
<sequence length="105" mass="12083">MITAVQNKQQVFERVQSHQSALKQFGAARLGLFGSFVRDEQTVDSDVDIVVKFQEGQKKIRNLLDMADYLEALMGRKTDLLTWEGMAEFVRKYVSNEVEFISFTD</sequence>